<dbReference type="PROSITE" id="PS00194">
    <property type="entry name" value="THIOREDOXIN_1"/>
    <property type="match status" value="1"/>
</dbReference>
<dbReference type="InterPro" id="IPR025380">
    <property type="entry name" value="DUF4369"/>
</dbReference>
<sequence length="364" mass="40722">MKKLFIAISAIGLFFTSCNQGEQFKLTGNISGQTEGKVYLSKVQDNKLVKIDSAELKEGVFEFVGTVASPQRYFIQLDGKKEALQFFIENSNININADVEKLAEAKVVGSAEQDVFAAYKESQKVFNEKGMNLRKEYMAARNAQDQVKMDSIIKVDEVMQQEIKEVTDEFLKNNAASVVSGFIKYRMTGGMELPKMEEMYNAMPENVKASIYGVKIKDKIDILSSVAVGKVAPDFTLNTPEETPFSLSSLKGKVVVIDFWASWCGPCRRENPHMVELYKEVNEKGVEFLGVSLDDNKEKWLKAIEDDGLVWKHVSDLQGWNSKAGKKYGINSIPATVLVDQNGVIVAKNLRSAELKVEIEKLLQ</sequence>
<dbReference type="EMBL" id="QFLI01000012">
    <property type="protein sequence ID" value="PXX96158.1"/>
    <property type="molecule type" value="Genomic_DNA"/>
</dbReference>
<dbReference type="InterPro" id="IPR013766">
    <property type="entry name" value="Thioredoxin_domain"/>
</dbReference>
<dbReference type="InterPro" id="IPR036249">
    <property type="entry name" value="Thioredoxin-like_sf"/>
</dbReference>
<dbReference type="InterPro" id="IPR017937">
    <property type="entry name" value="Thioredoxin_CS"/>
</dbReference>
<accession>A0A2V4A5T5</accession>
<evidence type="ECO:0000313" key="6">
    <source>
        <dbReference type="EMBL" id="PXX96158.1"/>
    </source>
</evidence>
<dbReference type="GO" id="GO:0016209">
    <property type="term" value="F:antioxidant activity"/>
    <property type="evidence" value="ECO:0007669"/>
    <property type="project" value="InterPro"/>
</dbReference>
<dbReference type="GO" id="GO:0030313">
    <property type="term" value="C:cell envelope"/>
    <property type="evidence" value="ECO:0007669"/>
    <property type="project" value="UniProtKB-SubCell"/>
</dbReference>
<dbReference type="PROSITE" id="PS51352">
    <property type="entry name" value="THIOREDOXIN_2"/>
    <property type="match status" value="1"/>
</dbReference>
<evidence type="ECO:0000256" key="4">
    <source>
        <dbReference type="ARBA" id="ARBA00023284"/>
    </source>
</evidence>
<dbReference type="PROSITE" id="PS51257">
    <property type="entry name" value="PROKAR_LIPOPROTEIN"/>
    <property type="match status" value="1"/>
</dbReference>
<dbReference type="SUPFAM" id="SSF52833">
    <property type="entry name" value="Thioredoxin-like"/>
    <property type="match status" value="1"/>
</dbReference>
<reference evidence="6 7" key="1">
    <citation type="submission" date="2018-05" db="EMBL/GenBank/DDBJ databases">
        <title>Marinifilum breve JC075T sp. nov., a marine bacterium isolated from Yongle Blue Hole in the South China Sea.</title>
        <authorList>
            <person name="Fu T."/>
        </authorList>
    </citation>
    <scope>NUCLEOTIDE SEQUENCE [LARGE SCALE GENOMIC DNA]</scope>
    <source>
        <strain evidence="6 7">JC075</strain>
    </source>
</reference>
<keyword evidence="2" id="KW-0201">Cytochrome c-type biogenesis</keyword>
<comment type="caution">
    <text evidence="6">The sequence shown here is derived from an EMBL/GenBank/DDBJ whole genome shotgun (WGS) entry which is preliminary data.</text>
</comment>
<evidence type="ECO:0000259" key="5">
    <source>
        <dbReference type="PROSITE" id="PS51352"/>
    </source>
</evidence>
<dbReference type="OrthoDB" id="9794348at2"/>
<dbReference type="PANTHER" id="PTHR42852">
    <property type="entry name" value="THIOL:DISULFIDE INTERCHANGE PROTEIN DSBE"/>
    <property type="match status" value="1"/>
</dbReference>
<dbReference type="Gene3D" id="3.40.30.10">
    <property type="entry name" value="Glutaredoxin"/>
    <property type="match status" value="1"/>
</dbReference>
<name>A0A2V4A5T5_9BACT</name>
<comment type="subcellular location">
    <subcellularLocation>
        <location evidence="1">Cell envelope</location>
    </subcellularLocation>
</comment>
<dbReference type="GO" id="GO:0016491">
    <property type="term" value="F:oxidoreductase activity"/>
    <property type="evidence" value="ECO:0007669"/>
    <property type="project" value="InterPro"/>
</dbReference>
<keyword evidence="7" id="KW-1185">Reference proteome</keyword>
<evidence type="ECO:0000313" key="7">
    <source>
        <dbReference type="Proteomes" id="UP000248079"/>
    </source>
</evidence>
<dbReference type="PANTHER" id="PTHR42852:SF6">
    <property type="entry name" value="THIOL:DISULFIDE INTERCHANGE PROTEIN DSBE"/>
    <property type="match status" value="1"/>
</dbReference>
<dbReference type="InterPro" id="IPR050553">
    <property type="entry name" value="Thioredoxin_ResA/DsbE_sf"/>
</dbReference>
<dbReference type="InterPro" id="IPR000866">
    <property type="entry name" value="AhpC/TSA"/>
</dbReference>
<dbReference type="Pfam" id="PF14289">
    <property type="entry name" value="DUF4369"/>
    <property type="match status" value="1"/>
</dbReference>
<protein>
    <recommendedName>
        <fullName evidence="5">Thioredoxin domain-containing protein</fullName>
    </recommendedName>
</protein>
<dbReference type="Pfam" id="PF00578">
    <property type="entry name" value="AhpC-TSA"/>
    <property type="match status" value="1"/>
</dbReference>
<feature type="domain" description="Thioredoxin" evidence="5">
    <location>
        <begin position="226"/>
        <end position="364"/>
    </location>
</feature>
<evidence type="ECO:0000256" key="3">
    <source>
        <dbReference type="ARBA" id="ARBA00023157"/>
    </source>
</evidence>
<organism evidence="6 7">
    <name type="scientific">Marinifilum breve</name>
    <dbReference type="NCBI Taxonomy" id="2184082"/>
    <lineage>
        <taxon>Bacteria</taxon>
        <taxon>Pseudomonadati</taxon>
        <taxon>Bacteroidota</taxon>
        <taxon>Bacteroidia</taxon>
        <taxon>Marinilabiliales</taxon>
        <taxon>Marinifilaceae</taxon>
    </lineage>
</organism>
<dbReference type="CDD" id="cd02966">
    <property type="entry name" value="TlpA_like_family"/>
    <property type="match status" value="1"/>
</dbReference>
<dbReference type="AlphaFoldDB" id="A0A2V4A5T5"/>
<evidence type="ECO:0000256" key="1">
    <source>
        <dbReference type="ARBA" id="ARBA00004196"/>
    </source>
</evidence>
<dbReference type="GO" id="GO:0017004">
    <property type="term" value="P:cytochrome complex assembly"/>
    <property type="evidence" value="ECO:0007669"/>
    <property type="project" value="UniProtKB-KW"/>
</dbReference>
<evidence type="ECO:0000256" key="2">
    <source>
        <dbReference type="ARBA" id="ARBA00022748"/>
    </source>
</evidence>
<dbReference type="RefSeq" id="WP_110363163.1">
    <property type="nucleotide sequence ID" value="NZ_QFLI01000012.1"/>
</dbReference>
<keyword evidence="3" id="KW-1015">Disulfide bond</keyword>
<proteinExistence type="predicted"/>
<gene>
    <name evidence="6" type="ORF">DF185_20480</name>
</gene>
<dbReference type="Proteomes" id="UP000248079">
    <property type="component" value="Unassembled WGS sequence"/>
</dbReference>
<keyword evidence="4" id="KW-0676">Redox-active center</keyword>